<evidence type="ECO:0000256" key="10">
    <source>
        <dbReference type="ARBA" id="ARBA00023034"/>
    </source>
</evidence>
<comment type="cofactor">
    <cofactor evidence="1 13">
        <name>Mn(2+)</name>
        <dbReference type="ChEBI" id="CHEBI:29035"/>
    </cofactor>
</comment>
<evidence type="ECO:0000256" key="13">
    <source>
        <dbReference type="RuleBase" id="RU363063"/>
    </source>
</evidence>
<evidence type="ECO:0000256" key="6">
    <source>
        <dbReference type="ARBA" id="ARBA00022679"/>
    </source>
</evidence>
<keyword evidence="12 13" id="KW-0464">Manganese</keyword>
<evidence type="ECO:0000256" key="8">
    <source>
        <dbReference type="ARBA" id="ARBA00022968"/>
    </source>
</evidence>
<dbReference type="PANTHER" id="PTHR11214:SF226">
    <property type="entry name" value="BETA-1,3-GALACTOSYLTRANSFERASE 7"/>
    <property type="match status" value="1"/>
</dbReference>
<comment type="pathway">
    <text evidence="3">Protein modification; protein glycosylation.</text>
</comment>
<name>A0A5B7BAX3_DAVIN</name>
<dbReference type="InterPro" id="IPR002659">
    <property type="entry name" value="Glyco_trans_31"/>
</dbReference>
<comment type="subcellular location">
    <subcellularLocation>
        <location evidence="2 13">Golgi apparatus membrane</location>
        <topology evidence="2 13">Single-pass type II membrane protein</topology>
    </subcellularLocation>
</comment>
<evidence type="ECO:0000256" key="5">
    <source>
        <dbReference type="ARBA" id="ARBA00022676"/>
    </source>
</evidence>
<feature type="compositionally biased region" description="Basic and acidic residues" evidence="14">
    <location>
        <begin position="107"/>
        <end position="121"/>
    </location>
</feature>
<proteinExistence type="inferred from homology"/>
<dbReference type="UniPathway" id="UPA00378"/>
<dbReference type="Gene3D" id="3.90.550.50">
    <property type="match status" value="1"/>
</dbReference>
<dbReference type="FunFam" id="3.90.550.50:FF:000002">
    <property type="entry name" value="Hexosyltransferase"/>
    <property type="match status" value="1"/>
</dbReference>
<dbReference type="Pfam" id="PF01762">
    <property type="entry name" value="Galactosyl_T"/>
    <property type="match status" value="1"/>
</dbReference>
<comment type="similarity">
    <text evidence="4 13">Belongs to the glycosyltransferase 31 family.</text>
</comment>
<keyword evidence="8 13" id="KW-0735">Signal-anchor</keyword>
<evidence type="ECO:0000256" key="4">
    <source>
        <dbReference type="ARBA" id="ARBA00008661"/>
    </source>
</evidence>
<protein>
    <recommendedName>
        <fullName evidence="13">Hexosyltransferase</fullName>
        <ecNumber evidence="13">2.4.1.-</ecNumber>
    </recommendedName>
</protein>
<accession>A0A5B7BAX3</accession>
<dbReference type="EC" id="2.4.1.-" evidence="13"/>
<evidence type="ECO:0000256" key="9">
    <source>
        <dbReference type="ARBA" id="ARBA00022989"/>
    </source>
</evidence>
<dbReference type="PANTHER" id="PTHR11214">
    <property type="entry name" value="BETA-1,3-N-ACETYLGLUCOSAMINYLTRANSFERASE"/>
    <property type="match status" value="1"/>
</dbReference>
<keyword evidence="5 13" id="KW-0328">Glycosyltransferase</keyword>
<evidence type="ECO:0000256" key="7">
    <source>
        <dbReference type="ARBA" id="ARBA00022692"/>
    </source>
</evidence>
<keyword evidence="10 13" id="KW-0333">Golgi apparatus</keyword>
<dbReference type="GO" id="GO:0048531">
    <property type="term" value="F:beta-1,3-galactosyltransferase activity"/>
    <property type="evidence" value="ECO:0007669"/>
    <property type="project" value="TreeGrafter"/>
</dbReference>
<evidence type="ECO:0000256" key="3">
    <source>
        <dbReference type="ARBA" id="ARBA00004922"/>
    </source>
</evidence>
<dbReference type="AlphaFoldDB" id="A0A5B7BAX3"/>
<feature type="domain" description="DUF4094" evidence="15">
    <location>
        <begin position="10"/>
        <end position="103"/>
    </location>
</feature>
<evidence type="ECO:0000256" key="1">
    <source>
        <dbReference type="ARBA" id="ARBA00001936"/>
    </source>
</evidence>
<keyword evidence="11 13" id="KW-0472">Membrane</keyword>
<evidence type="ECO:0000259" key="15">
    <source>
        <dbReference type="Pfam" id="PF13334"/>
    </source>
</evidence>
<dbReference type="InterPro" id="IPR025298">
    <property type="entry name" value="DUF4094"/>
</dbReference>
<evidence type="ECO:0000256" key="14">
    <source>
        <dbReference type="SAM" id="MobiDB-lite"/>
    </source>
</evidence>
<dbReference type="GO" id="GO:0000139">
    <property type="term" value="C:Golgi membrane"/>
    <property type="evidence" value="ECO:0007669"/>
    <property type="project" value="UniProtKB-SubCell"/>
</dbReference>
<dbReference type="EMBL" id="GHES01035443">
    <property type="protein sequence ID" value="MPA66002.1"/>
    <property type="molecule type" value="Transcribed_RNA"/>
</dbReference>
<evidence type="ECO:0000313" key="16">
    <source>
        <dbReference type="EMBL" id="MPA66002.1"/>
    </source>
</evidence>
<reference evidence="16" key="1">
    <citation type="submission" date="2019-08" db="EMBL/GenBank/DDBJ databases">
        <title>Reference gene set and small RNA set construction with multiple tissues from Davidia involucrata Baill.</title>
        <authorList>
            <person name="Yang H."/>
            <person name="Zhou C."/>
            <person name="Li G."/>
            <person name="Wang J."/>
            <person name="Gao P."/>
            <person name="Wang M."/>
            <person name="Wang R."/>
            <person name="Zhao Y."/>
        </authorList>
    </citation>
    <scope>NUCLEOTIDE SEQUENCE</scope>
    <source>
        <tissue evidence="16">Mixed with DoveR01_LX</tissue>
    </source>
</reference>
<feature type="transmembrane region" description="Helical" evidence="13">
    <location>
        <begin position="12"/>
        <end position="33"/>
    </location>
</feature>
<evidence type="ECO:0000256" key="12">
    <source>
        <dbReference type="ARBA" id="ARBA00023211"/>
    </source>
</evidence>
<evidence type="ECO:0000256" key="11">
    <source>
        <dbReference type="ARBA" id="ARBA00023136"/>
    </source>
</evidence>
<keyword evidence="9 13" id="KW-1133">Transmembrane helix</keyword>
<evidence type="ECO:0000256" key="2">
    <source>
        <dbReference type="ARBA" id="ARBA00004323"/>
    </source>
</evidence>
<keyword evidence="6" id="KW-0808">Transferase</keyword>
<organism evidence="16">
    <name type="scientific">Davidia involucrata</name>
    <name type="common">Dove tree</name>
    <dbReference type="NCBI Taxonomy" id="16924"/>
    <lineage>
        <taxon>Eukaryota</taxon>
        <taxon>Viridiplantae</taxon>
        <taxon>Streptophyta</taxon>
        <taxon>Embryophyta</taxon>
        <taxon>Tracheophyta</taxon>
        <taxon>Spermatophyta</taxon>
        <taxon>Magnoliopsida</taxon>
        <taxon>eudicotyledons</taxon>
        <taxon>Gunneridae</taxon>
        <taxon>Pentapetalae</taxon>
        <taxon>asterids</taxon>
        <taxon>Cornales</taxon>
        <taxon>Nyssaceae</taxon>
        <taxon>Davidia</taxon>
    </lineage>
</organism>
<feature type="region of interest" description="Disordered" evidence="14">
    <location>
        <begin position="101"/>
        <end position="121"/>
    </location>
</feature>
<dbReference type="Pfam" id="PF13334">
    <property type="entry name" value="DUF4094"/>
    <property type="match status" value="1"/>
</dbReference>
<keyword evidence="7 13" id="KW-0812">Transmembrane</keyword>
<gene>
    <name evidence="16" type="ORF">Din_035443</name>
</gene>
<sequence length="360" mass="40908">MKSRNSGKVSAKWIPVFSISFFFLGMLFTNRLWAPLESNDQHISRQRREQELPIISKDCATKKKKPGQDKDVTEEVYRTHEAIHSLDKSISMLQIELAATRSSQEMGRSDGSDASSHEGPPRKKAFIVIGINTAFSSRKRRDSVRQTWMPQGEKLVQLEEEKGIIIRFMIGHSATSNSILDRAIDSEDAHHKDFLRLEHVEGYHELSAKTKIFFATAVAKWDADFYVKLDDDVHVNLGMLAATLARHRSKPRVYIGCMKSGPVLSQKNVKYHEPEYWKFGEEGSKYFRHATGQIYAISKDLATYISINQPILHKYANEDVSLGSWFIGLEVEHIDERNMCCGTPPDCEWKAQAGNVCIAS</sequence>